<evidence type="ECO:0000256" key="3">
    <source>
        <dbReference type="ARBA" id="ARBA00022753"/>
    </source>
</evidence>
<feature type="coiled-coil region" evidence="5">
    <location>
        <begin position="492"/>
        <end position="519"/>
    </location>
</feature>
<sequence>HWKLLGNLKTTVEGLVSISNPNVWSKYGGLERLCRDMHSILYHGLIHDKVCCRQKDYWQFVKDIRWLSPGSAHHLEKFISLQESGQRDPEGSGDQAIAQLWLQHSLQCHCLSAQLRPLLGNRQYIRKFYTDTAFLLSDAHVTAMLQCLEAVEQNNPRLLAQIDTSMLTRKSDNPSPVTKSQSLTALPASSCVPAATCTQQRCFGSFSSLQHPASSGLSDRRPVSSCGSSNSSQPQEHCPSTRSSSFSEGRSPLEQPSSVTRFHVPSPKDPFSPASEMSSSTTSQSEDTWTGSQDDPQSDVNDGPEYLAIGNLGRRGRACSSTSTSSTKSSSSKLFSSSSSQKLDSVSSQGEQGASGGGSRGLSLLRRSSFSEGQSSAPQGILKKSHVRSHSDTNVTSGKLHESHGDPSGGRGPVSASTQSSELSTPSSLYMEYDSGQYLSSGEGMFRRPSEGQSLISYLSEQDFGSCADLEKENAHFSISESLIAAIELMKCNMMSRQLEEEEEDSDKEIQELKQKIRIRRQQIRTRHLFPTCQEMGSDSLVATDSGSQFSSHGSMRLSDSGSAEDVEEYEIRDADIKRNPDFSRKSFLSSDSISHSFLNSNSAEAVAMGLLKQFEGMQLPAASELEWLVPEHDAPQKLLPIPDSLPISPDDGEHADIYKLRIRVRGNLEWAPPRPQIIFNVHPAPARKVAVAKQNYRCAGCGIRTDPDYIKRLRYCEYLGKYFCQCCHENAQTVIPSRILRKWDFSKYYVSNFSKDLLSKIWSDPLFNVQAINPALYQKVKALNQVRLLRIQLFHMKNMFKTCRLAKDLLDSFDTVPGHLTEDLHLYSLSDFSAIKKGDLMPRLTELLKAGSLHINKCMLCQAKGFICEFCQNEDDIIFPFELNKCRTCEECKACYHKSCFKSTRCPRCERLQARRELMAKQSMESYISDYEDELEQPEAVAAT</sequence>
<reference evidence="8 9" key="1">
    <citation type="submission" date="2019-09" db="EMBL/GenBank/DDBJ databases">
        <title>Bird 10,000 Genomes (B10K) Project - Family phase.</title>
        <authorList>
            <person name="Zhang G."/>
        </authorList>
    </citation>
    <scope>NUCLEOTIDE SEQUENCE [LARGE SCALE GENOMIC DNA]</scope>
    <source>
        <strain evidence="8">B10K-DU-029-32</strain>
        <tissue evidence="8">Liver or heart</tissue>
    </source>
</reference>
<dbReference type="Proteomes" id="UP000526602">
    <property type="component" value="Unassembled WGS sequence"/>
</dbReference>
<feature type="compositionally biased region" description="Low complexity" evidence="6">
    <location>
        <begin position="320"/>
        <end position="352"/>
    </location>
</feature>
<dbReference type="PANTHER" id="PTHR45971">
    <property type="entry name" value="PHOX (PX) DOMAIN-CONTAINING PROTEIN"/>
    <property type="match status" value="1"/>
</dbReference>
<dbReference type="GO" id="GO:0005770">
    <property type="term" value="C:late endosome"/>
    <property type="evidence" value="ECO:0007669"/>
    <property type="project" value="UniProtKB-SubCell"/>
</dbReference>
<feature type="compositionally biased region" description="Polar residues" evidence="6">
    <location>
        <begin position="545"/>
        <end position="562"/>
    </location>
</feature>
<accession>A0A7K8GC30</accession>
<protein>
    <submittedName>
        <fullName evidence="8">RUBIC protein</fullName>
    </submittedName>
</protein>
<evidence type="ECO:0000256" key="1">
    <source>
        <dbReference type="ARBA" id="ARBA00004603"/>
    </source>
</evidence>
<evidence type="ECO:0000313" key="8">
    <source>
        <dbReference type="EMBL" id="NXC01832.1"/>
    </source>
</evidence>
<feature type="compositionally biased region" description="Low complexity" evidence="6">
    <location>
        <begin position="361"/>
        <end position="373"/>
    </location>
</feature>
<keyword evidence="9" id="KW-1185">Reference proteome</keyword>
<dbReference type="GO" id="GO:0045806">
    <property type="term" value="P:negative regulation of endocytosis"/>
    <property type="evidence" value="ECO:0007669"/>
    <property type="project" value="TreeGrafter"/>
</dbReference>
<dbReference type="InterPro" id="IPR048569">
    <property type="entry name" value="RUBC_PIKBD"/>
</dbReference>
<feature type="region of interest" description="Disordered" evidence="6">
    <location>
        <begin position="545"/>
        <end position="565"/>
    </location>
</feature>
<dbReference type="GO" id="GO:0005769">
    <property type="term" value="C:early endosome"/>
    <property type="evidence" value="ECO:0007669"/>
    <property type="project" value="TreeGrafter"/>
</dbReference>
<evidence type="ECO:0000256" key="4">
    <source>
        <dbReference type="ARBA" id="ARBA00023006"/>
    </source>
</evidence>
<dbReference type="GO" id="GO:1901097">
    <property type="term" value="P:negative regulation of autophagosome maturation"/>
    <property type="evidence" value="ECO:0007669"/>
    <property type="project" value="TreeGrafter"/>
</dbReference>
<proteinExistence type="predicted"/>
<keyword evidence="5" id="KW-0175">Coiled coil</keyword>
<keyword evidence="4" id="KW-0072">Autophagy</keyword>
<evidence type="ECO:0000259" key="7">
    <source>
        <dbReference type="PROSITE" id="PS50826"/>
    </source>
</evidence>
<dbReference type="InterPro" id="IPR025258">
    <property type="entry name" value="RH_dom"/>
</dbReference>
<dbReference type="InterPro" id="IPR037213">
    <property type="entry name" value="Run_dom_sf"/>
</dbReference>
<dbReference type="GO" id="GO:0006914">
    <property type="term" value="P:autophagy"/>
    <property type="evidence" value="ECO:0007669"/>
    <property type="project" value="UniProtKB-KW"/>
</dbReference>
<feature type="domain" description="RUN" evidence="7">
    <location>
        <begin position="24"/>
        <end position="165"/>
    </location>
</feature>
<feature type="region of interest" description="Disordered" evidence="6">
    <location>
        <begin position="213"/>
        <end position="428"/>
    </location>
</feature>
<keyword evidence="2" id="KW-0597">Phosphoprotein</keyword>
<dbReference type="Gene3D" id="1.20.58.900">
    <property type="match status" value="1"/>
</dbReference>
<evidence type="ECO:0000256" key="6">
    <source>
        <dbReference type="SAM" id="MobiDB-lite"/>
    </source>
</evidence>
<evidence type="ECO:0000313" key="9">
    <source>
        <dbReference type="Proteomes" id="UP000526602"/>
    </source>
</evidence>
<keyword evidence="3" id="KW-0967">Endosome</keyword>
<dbReference type="SMART" id="SM00593">
    <property type="entry name" value="RUN"/>
    <property type="match status" value="1"/>
</dbReference>
<dbReference type="Pfam" id="PF21054">
    <property type="entry name" value="RUBC_PIKBD"/>
    <property type="match status" value="1"/>
</dbReference>
<evidence type="ECO:0000256" key="2">
    <source>
        <dbReference type="ARBA" id="ARBA00022553"/>
    </source>
</evidence>
<dbReference type="SUPFAM" id="SSF140741">
    <property type="entry name" value="RUN domain-like"/>
    <property type="match status" value="1"/>
</dbReference>
<gene>
    <name evidence="8" type="primary">Rubcn</name>
    <name evidence="8" type="ORF">ORTSPA_R00243</name>
</gene>
<feature type="compositionally biased region" description="Polar residues" evidence="6">
    <location>
        <begin position="291"/>
        <end position="300"/>
    </location>
</feature>
<feature type="non-terminal residue" evidence="8">
    <location>
        <position position="945"/>
    </location>
</feature>
<evidence type="ECO:0000256" key="5">
    <source>
        <dbReference type="SAM" id="Coils"/>
    </source>
</evidence>
<dbReference type="PANTHER" id="PTHR45971:SF3">
    <property type="entry name" value="RUN DOMAIN BECLIN-1-INTERACTING AND CYSTEINE-RICH DOMAIN-CONTAINING PROTEIN"/>
    <property type="match status" value="1"/>
</dbReference>
<comment type="subcellular location">
    <subcellularLocation>
        <location evidence="1">Late endosome</location>
    </subcellularLocation>
</comment>
<feature type="non-terminal residue" evidence="8">
    <location>
        <position position="1"/>
    </location>
</feature>
<dbReference type="Pfam" id="PF13901">
    <property type="entry name" value="RH_dom"/>
    <property type="match status" value="1"/>
</dbReference>
<feature type="compositionally biased region" description="Low complexity" evidence="6">
    <location>
        <begin position="415"/>
        <end position="428"/>
    </location>
</feature>
<feature type="compositionally biased region" description="Low complexity" evidence="6">
    <location>
        <begin position="272"/>
        <end position="290"/>
    </location>
</feature>
<dbReference type="PROSITE" id="PS50826">
    <property type="entry name" value="RUN"/>
    <property type="match status" value="1"/>
</dbReference>
<feature type="compositionally biased region" description="Low complexity" evidence="6">
    <location>
        <begin position="240"/>
        <end position="250"/>
    </location>
</feature>
<dbReference type="InterPro" id="IPR004012">
    <property type="entry name" value="Run_dom"/>
</dbReference>
<dbReference type="Pfam" id="PF02759">
    <property type="entry name" value="RUN"/>
    <property type="match status" value="1"/>
</dbReference>
<dbReference type="GO" id="GO:1901981">
    <property type="term" value="F:phosphatidylinositol phosphate binding"/>
    <property type="evidence" value="ECO:0007669"/>
    <property type="project" value="TreeGrafter"/>
</dbReference>
<comment type="caution">
    <text evidence="8">The sequence shown here is derived from an EMBL/GenBank/DDBJ whole genome shotgun (WGS) entry which is preliminary data.</text>
</comment>
<name>A0A7K8GC30_ORTSP</name>
<organism evidence="8 9">
    <name type="scientific">Orthonyx spaldingii</name>
    <name type="common">Chowchilla</name>
    <dbReference type="NCBI Taxonomy" id="38397"/>
    <lineage>
        <taxon>Eukaryota</taxon>
        <taxon>Metazoa</taxon>
        <taxon>Chordata</taxon>
        <taxon>Craniata</taxon>
        <taxon>Vertebrata</taxon>
        <taxon>Euteleostomi</taxon>
        <taxon>Archelosauria</taxon>
        <taxon>Archosauria</taxon>
        <taxon>Dinosauria</taxon>
        <taxon>Saurischia</taxon>
        <taxon>Theropoda</taxon>
        <taxon>Coelurosauria</taxon>
        <taxon>Aves</taxon>
        <taxon>Neognathae</taxon>
        <taxon>Neoaves</taxon>
        <taxon>Telluraves</taxon>
        <taxon>Australaves</taxon>
        <taxon>Passeriformes</taxon>
        <taxon>Corvoidea</taxon>
        <taxon>Orthonychidae</taxon>
        <taxon>Orthonyx</taxon>
    </lineage>
</organism>
<dbReference type="EMBL" id="VZTJ01001839">
    <property type="protein sequence ID" value="NXC01832.1"/>
    <property type="molecule type" value="Genomic_DNA"/>
</dbReference>
<dbReference type="CDD" id="cd17686">
    <property type="entry name" value="RUN_RUBCN"/>
    <property type="match status" value="1"/>
</dbReference>
<dbReference type="AlphaFoldDB" id="A0A7K8GC30"/>
<dbReference type="SMART" id="SM01175">
    <property type="entry name" value="DUF4206"/>
    <property type="match status" value="1"/>
</dbReference>
<dbReference type="InterPro" id="IPR052428">
    <property type="entry name" value="Autophagy_HostDef_Reg"/>
</dbReference>